<dbReference type="InterPro" id="IPR039353">
    <property type="entry name" value="TF_Adf1"/>
</dbReference>
<sequence length="365" mass="41600">MSMFGMTDAKKTLLIQEIYQRPLIWKPSDPRYTDVPARWVAFEEVARALSDEGNIFSSDMVKMAWKNMTDYYNHIRRRNDRAIAAGLNPPGAKWHFYNMLHFIRQEKTPAKRKYNWLEPSKTNGYGGDNLPRPVPIRPLSMSAPEISRPRTKQSEKAKLQARREALRDTNLSVQYASGVTARASPFRLPKREFLDEELRARSKSRDPKGRFIRRDEANDFDVREEMLETKSVSKRGRKLIKRKFSLSPSPPKTPVKNTSPNKRTTTTTPNKRRSSSSPQKISPQIAYSSMQKTLISPQKSFINGIQQTPKPISALDSTSFFARGIAARLYVVKAESPSEYANVCQKINEILSSAESALNINSIGD</sequence>
<dbReference type="Pfam" id="PF10545">
    <property type="entry name" value="MADF_DNA_bdg"/>
    <property type="match status" value="1"/>
</dbReference>
<evidence type="ECO:0000256" key="1">
    <source>
        <dbReference type="SAM" id="MobiDB-lite"/>
    </source>
</evidence>
<feature type="compositionally biased region" description="Basic residues" evidence="1">
    <location>
        <begin position="232"/>
        <end position="244"/>
    </location>
</feature>
<dbReference type="PANTHER" id="PTHR12243">
    <property type="entry name" value="MADF DOMAIN TRANSCRIPTION FACTOR"/>
    <property type="match status" value="1"/>
</dbReference>
<proteinExistence type="predicted"/>
<dbReference type="GO" id="GO:0005634">
    <property type="term" value="C:nucleus"/>
    <property type="evidence" value="ECO:0007669"/>
    <property type="project" value="TreeGrafter"/>
</dbReference>
<dbReference type="InterPro" id="IPR006578">
    <property type="entry name" value="MADF-dom"/>
</dbReference>
<feature type="region of interest" description="Disordered" evidence="1">
    <location>
        <begin position="228"/>
        <end position="282"/>
    </location>
</feature>
<dbReference type="PANTHER" id="PTHR12243:SF67">
    <property type="entry name" value="COREPRESSOR OF PANGOLIN, ISOFORM A-RELATED"/>
    <property type="match status" value="1"/>
</dbReference>
<dbReference type="SMART" id="SM00595">
    <property type="entry name" value="MADF"/>
    <property type="match status" value="1"/>
</dbReference>
<dbReference type="GO" id="GO:0005667">
    <property type="term" value="C:transcription regulator complex"/>
    <property type="evidence" value="ECO:0007669"/>
    <property type="project" value="TreeGrafter"/>
</dbReference>
<feature type="compositionally biased region" description="Low complexity" evidence="1">
    <location>
        <begin position="256"/>
        <end position="282"/>
    </location>
</feature>
<name>A0A915B964_PARUN</name>
<evidence type="ECO:0000313" key="4">
    <source>
        <dbReference type="WBParaSite" id="PgR028_g117_t01"/>
    </source>
</evidence>
<dbReference type="PROSITE" id="PS51029">
    <property type="entry name" value="MADF"/>
    <property type="match status" value="1"/>
</dbReference>
<dbReference type="Proteomes" id="UP000887569">
    <property type="component" value="Unplaced"/>
</dbReference>
<accession>A0A915B964</accession>
<keyword evidence="3" id="KW-1185">Reference proteome</keyword>
<feature type="domain" description="MADF" evidence="2">
    <location>
        <begin position="13"/>
        <end position="108"/>
    </location>
</feature>
<protein>
    <submittedName>
        <fullName evidence="4">MADF domain-containing protein</fullName>
    </submittedName>
</protein>
<dbReference type="AlphaFoldDB" id="A0A915B964"/>
<reference evidence="4" key="1">
    <citation type="submission" date="2022-11" db="UniProtKB">
        <authorList>
            <consortium name="WormBaseParasite"/>
        </authorList>
    </citation>
    <scope>IDENTIFICATION</scope>
</reference>
<organism evidence="3 4">
    <name type="scientific">Parascaris univalens</name>
    <name type="common">Nematode worm</name>
    <dbReference type="NCBI Taxonomy" id="6257"/>
    <lineage>
        <taxon>Eukaryota</taxon>
        <taxon>Metazoa</taxon>
        <taxon>Ecdysozoa</taxon>
        <taxon>Nematoda</taxon>
        <taxon>Chromadorea</taxon>
        <taxon>Rhabditida</taxon>
        <taxon>Spirurina</taxon>
        <taxon>Ascaridomorpha</taxon>
        <taxon>Ascaridoidea</taxon>
        <taxon>Ascarididae</taxon>
        <taxon>Parascaris</taxon>
    </lineage>
</organism>
<evidence type="ECO:0000313" key="3">
    <source>
        <dbReference type="Proteomes" id="UP000887569"/>
    </source>
</evidence>
<dbReference type="GO" id="GO:0006357">
    <property type="term" value="P:regulation of transcription by RNA polymerase II"/>
    <property type="evidence" value="ECO:0007669"/>
    <property type="project" value="TreeGrafter"/>
</dbReference>
<evidence type="ECO:0000259" key="2">
    <source>
        <dbReference type="PROSITE" id="PS51029"/>
    </source>
</evidence>
<dbReference type="WBParaSite" id="PgR028_g117_t01">
    <property type="protein sequence ID" value="PgR028_g117_t01"/>
    <property type="gene ID" value="PgR028_g117"/>
</dbReference>